<feature type="binding site" evidence="19">
    <location>
        <position position="296"/>
    </location>
    <ligand>
        <name>ATP</name>
        <dbReference type="ChEBI" id="CHEBI:30616"/>
    </ligand>
</feature>
<evidence type="ECO:0000256" key="9">
    <source>
        <dbReference type="ARBA" id="ARBA00022977"/>
    </source>
</evidence>
<evidence type="ECO:0000256" key="15">
    <source>
        <dbReference type="ARBA" id="ARBA00071867"/>
    </source>
</evidence>
<dbReference type="EC" id="2.8.1.4" evidence="14 19"/>
<keyword evidence="5 19" id="KW-0808">Transferase</keyword>
<dbReference type="PANTHER" id="PTHR43209">
    <property type="entry name" value="TRNA SULFURTRANSFERASE"/>
    <property type="match status" value="1"/>
</dbReference>
<evidence type="ECO:0000256" key="18">
    <source>
        <dbReference type="ARBA" id="ARBA00080570"/>
    </source>
</evidence>
<dbReference type="Pfam" id="PF02568">
    <property type="entry name" value="ThiI"/>
    <property type="match status" value="1"/>
</dbReference>
<organism evidence="21 22">
    <name type="scientific">Staphylococcus schweitzeri</name>
    <dbReference type="NCBI Taxonomy" id="1654388"/>
    <lineage>
        <taxon>Bacteria</taxon>
        <taxon>Bacillati</taxon>
        <taxon>Bacillota</taxon>
        <taxon>Bacilli</taxon>
        <taxon>Bacillales</taxon>
        <taxon>Staphylococcaceae</taxon>
        <taxon>Staphylococcus</taxon>
    </lineage>
</organism>
<feature type="binding site" evidence="19">
    <location>
        <begin position="183"/>
        <end position="184"/>
    </location>
    <ligand>
        <name>ATP</name>
        <dbReference type="ChEBI" id="CHEBI:30616"/>
    </ligand>
</feature>
<comment type="catalytic activity">
    <reaction evidence="10 19">
        <text>[ThiI sulfur-carrier protein]-S-sulfanyl-L-cysteine + a uridine in tRNA + 2 reduced [2Fe-2S]-[ferredoxin] + ATP + H(+) = [ThiI sulfur-carrier protein]-L-cysteine + a 4-thiouridine in tRNA + 2 oxidized [2Fe-2S]-[ferredoxin] + AMP + diphosphate</text>
        <dbReference type="Rhea" id="RHEA:24176"/>
        <dbReference type="Rhea" id="RHEA-COMP:10000"/>
        <dbReference type="Rhea" id="RHEA-COMP:10001"/>
        <dbReference type="Rhea" id="RHEA-COMP:13337"/>
        <dbReference type="Rhea" id="RHEA-COMP:13338"/>
        <dbReference type="Rhea" id="RHEA-COMP:13339"/>
        <dbReference type="Rhea" id="RHEA-COMP:13340"/>
        <dbReference type="ChEBI" id="CHEBI:15378"/>
        <dbReference type="ChEBI" id="CHEBI:29950"/>
        <dbReference type="ChEBI" id="CHEBI:30616"/>
        <dbReference type="ChEBI" id="CHEBI:33019"/>
        <dbReference type="ChEBI" id="CHEBI:33737"/>
        <dbReference type="ChEBI" id="CHEBI:33738"/>
        <dbReference type="ChEBI" id="CHEBI:61963"/>
        <dbReference type="ChEBI" id="CHEBI:65315"/>
        <dbReference type="ChEBI" id="CHEBI:136798"/>
        <dbReference type="ChEBI" id="CHEBI:456215"/>
        <dbReference type="EC" id="2.8.1.4"/>
    </reaction>
</comment>
<evidence type="ECO:0000256" key="6">
    <source>
        <dbReference type="ARBA" id="ARBA00022741"/>
    </source>
</evidence>
<feature type="domain" description="THUMP" evidence="20">
    <location>
        <begin position="61"/>
        <end position="165"/>
    </location>
</feature>
<dbReference type="InterPro" id="IPR049962">
    <property type="entry name" value="THUMP_ThiI"/>
</dbReference>
<dbReference type="Pfam" id="PF22025">
    <property type="entry name" value="ThiI_fer"/>
    <property type="match status" value="1"/>
</dbReference>
<dbReference type="GO" id="GO:0052837">
    <property type="term" value="P:thiazole biosynthetic process"/>
    <property type="evidence" value="ECO:0007669"/>
    <property type="project" value="TreeGrafter"/>
</dbReference>
<dbReference type="InterPro" id="IPR014729">
    <property type="entry name" value="Rossmann-like_a/b/a_fold"/>
</dbReference>
<evidence type="ECO:0000256" key="11">
    <source>
        <dbReference type="ARBA" id="ARBA00052330"/>
    </source>
</evidence>
<evidence type="ECO:0000256" key="8">
    <source>
        <dbReference type="ARBA" id="ARBA00022884"/>
    </source>
</evidence>
<dbReference type="Gene3D" id="3.40.50.620">
    <property type="entry name" value="HUPs"/>
    <property type="match status" value="1"/>
</dbReference>
<name>A0A077UP30_9STAP</name>
<dbReference type="GO" id="GO:0005829">
    <property type="term" value="C:cytosol"/>
    <property type="evidence" value="ECO:0007669"/>
    <property type="project" value="TreeGrafter"/>
</dbReference>
<dbReference type="InterPro" id="IPR003720">
    <property type="entry name" value="tRNA_STrfase"/>
</dbReference>
<dbReference type="HAMAP" id="MF_00021">
    <property type="entry name" value="ThiI"/>
    <property type="match status" value="1"/>
</dbReference>
<dbReference type="GO" id="GO:0002937">
    <property type="term" value="P:tRNA 4-thiouridine biosynthesis"/>
    <property type="evidence" value="ECO:0007669"/>
    <property type="project" value="TreeGrafter"/>
</dbReference>
<dbReference type="InterPro" id="IPR004114">
    <property type="entry name" value="THUMP_dom"/>
</dbReference>
<dbReference type="CDD" id="cd01712">
    <property type="entry name" value="PPase_ThiI"/>
    <property type="match status" value="1"/>
</dbReference>
<sequence length="407" mass="46210">MKYDHLLVRYGELTLKGSNRKKFVNQLRNNVHQSLKGLEGFVVKGKRDRMYIELEEHADIHEITYRLSKIFGIKSISPVLKIEKTLEAMSEAAIKFAQTFDNGSTFKIDVKRTDKNYPMDTYELQRELGGAVLKQIENISVNVKRPDHEIRVEVRLDAIYMYEEIVPGAGGLPVGTGGKTLLMLSGGIDSPVAGMEVMRRGVTIEAIHFHSPPFTSEQAKEKVIELTRILAERVGPIKLHIVPFTELQKQVNKVVHPRYTMTSTRRMMMRVADKLVHQIGALAIVNGENLGQVASQTLHSMYAINNVTSTPVLRPLLTYDKEEIIVKSKEIGTFETSIQPFEDCCTIFTPKNPVTEPNFDKVVQYESIYDFEEMIDRAVGNIETLEITSDYKTSKEQQTDDLIKDFL</sequence>
<comment type="pathway">
    <text evidence="2 19">Cofactor biosynthesis; thiamine diphosphate biosynthesis.</text>
</comment>
<dbReference type="GO" id="GO:0009228">
    <property type="term" value="P:thiamine biosynthetic process"/>
    <property type="evidence" value="ECO:0007669"/>
    <property type="project" value="UniProtKB-KW"/>
</dbReference>
<evidence type="ECO:0000256" key="1">
    <source>
        <dbReference type="ARBA" id="ARBA00004496"/>
    </source>
</evidence>
<protein>
    <recommendedName>
        <fullName evidence="15 19">Probable tRNA sulfurtransferase</fullName>
        <ecNumber evidence="14 19">2.8.1.4</ecNumber>
    </recommendedName>
    <alternativeName>
        <fullName evidence="16 19">Sulfur carrier protein ThiS sulfurtransferase</fullName>
    </alternativeName>
    <alternativeName>
        <fullName evidence="17 19">Thiamine biosynthesis protein ThiI</fullName>
    </alternativeName>
    <alternativeName>
        <fullName evidence="18 19">tRNA 4-thiouridine synthase</fullName>
    </alternativeName>
</protein>
<dbReference type="InterPro" id="IPR020536">
    <property type="entry name" value="ThiI_AANH"/>
</dbReference>
<dbReference type="InterPro" id="IPR049961">
    <property type="entry name" value="ThiI_N"/>
</dbReference>
<dbReference type="GO" id="GO:0140741">
    <property type="term" value="F:tRNA-uracil-4 sulfurtransferase activity"/>
    <property type="evidence" value="ECO:0007669"/>
    <property type="project" value="UniProtKB-EC"/>
</dbReference>
<dbReference type="UniPathway" id="UPA00060"/>
<dbReference type="NCBIfam" id="TIGR00342">
    <property type="entry name" value="tRNA uracil 4-sulfurtransferase ThiI"/>
    <property type="match status" value="1"/>
</dbReference>
<dbReference type="GO" id="GO:0004810">
    <property type="term" value="F:CCA tRNA nucleotidyltransferase activity"/>
    <property type="evidence" value="ECO:0007669"/>
    <property type="project" value="InterPro"/>
</dbReference>
<gene>
    <name evidence="19 21" type="primary">thiI</name>
    <name evidence="21" type="ORF">ERS140147_02458</name>
</gene>
<dbReference type="GO" id="GO:0009229">
    <property type="term" value="P:thiamine diphosphate biosynthetic process"/>
    <property type="evidence" value="ECO:0007669"/>
    <property type="project" value="UniProtKB-UniRule"/>
</dbReference>
<feature type="binding site" evidence="19">
    <location>
        <position position="287"/>
    </location>
    <ligand>
        <name>ATP</name>
        <dbReference type="ChEBI" id="CHEBI:30616"/>
    </ligand>
</feature>
<evidence type="ECO:0000256" key="5">
    <source>
        <dbReference type="ARBA" id="ARBA00022679"/>
    </source>
</evidence>
<evidence type="ECO:0000256" key="14">
    <source>
        <dbReference type="ARBA" id="ARBA00066827"/>
    </source>
</evidence>
<dbReference type="EMBL" id="CCEH01000030">
    <property type="protein sequence ID" value="CDR29253.1"/>
    <property type="molecule type" value="Genomic_DNA"/>
</dbReference>
<dbReference type="FunFam" id="3.40.50.620:FF:000053">
    <property type="entry name" value="Probable tRNA sulfurtransferase"/>
    <property type="match status" value="1"/>
</dbReference>
<dbReference type="PANTHER" id="PTHR43209:SF1">
    <property type="entry name" value="TRNA SULFURTRANSFERASE"/>
    <property type="match status" value="1"/>
</dbReference>
<dbReference type="RefSeq" id="WP_047532122.1">
    <property type="nucleotide sequence ID" value="NZ_CCEH01000030.1"/>
</dbReference>
<dbReference type="PROSITE" id="PS51165">
    <property type="entry name" value="THUMP"/>
    <property type="match status" value="1"/>
</dbReference>
<comment type="similarity">
    <text evidence="13 19">Belongs to the ThiI family.</text>
</comment>
<dbReference type="AlphaFoldDB" id="A0A077UP30"/>
<dbReference type="SMART" id="SM00981">
    <property type="entry name" value="THUMP"/>
    <property type="match status" value="1"/>
</dbReference>
<comment type="subcellular location">
    <subcellularLocation>
        <location evidence="1 19">Cytoplasm</location>
    </subcellularLocation>
</comment>
<keyword evidence="8 19" id="KW-0694">RNA-binding</keyword>
<evidence type="ECO:0000256" key="7">
    <source>
        <dbReference type="ARBA" id="ARBA00022840"/>
    </source>
</evidence>
<keyword evidence="3 19" id="KW-0963">Cytoplasm</keyword>
<dbReference type="SUPFAM" id="SSF52402">
    <property type="entry name" value="Adenine nucleotide alpha hydrolases-like"/>
    <property type="match status" value="1"/>
</dbReference>
<dbReference type="InterPro" id="IPR050102">
    <property type="entry name" value="tRNA_sulfurtransferase_ThiI"/>
</dbReference>
<dbReference type="Proteomes" id="UP000044616">
    <property type="component" value="Unassembled WGS sequence"/>
</dbReference>
<evidence type="ECO:0000256" key="4">
    <source>
        <dbReference type="ARBA" id="ARBA00022555"/>
    </source>
</evidence>
<dbReference type="SUPFAM" id="SSF143437">
    <property type="entry name" value="THUMP domain-like"/>
    <property type="match status" value="1"/>
</dbReference>
<evidence type="ECO:0000256" key="16">
    <source>
        <dbReference type="ARBA" id="ARBA00075337"/>
    </source>
</evidence>
<evidence type="ECO:0000256" key="19">
    <source>
        <dbReference type="HAMAP-Rule" id="MF_00021"/>
    </source>
</evidence>
<keyword evidence="9 19" id="KW-0784">Thiamine biosynthesis</keyword>
<dbReference type="GO" id="GO:0005524">
    <property type="term" value="F:ATP binding"/>
    <property type="evidence" value="ECO:0007669"/>
    <property type="project" value="UniProtKB-UniRule"/>
</dbReference>
<dbReference type="CDD" id="cd11716">
    <property type="entry name" value="THUMP_ThiI"/>
    <property type="match status" value="1"/>
</dbReference>
<comment type="function">
    <text evidence="12 19">Catalyzes the ATP-dependent transfer of a sulfur to tRNA to produce 4-thiouridine in position 8 of tRNAs, which functions as a near-UV photosensor. Also catalyzes the transfer of sulfur to the sulfur carrier protein ThiS, forming ThiS-thiocarboxylate. This is a step in the synthesis of thiazole, in the thiamine biosynthesis pathway. The sulfur is donated as persulfide by IscS.</text>
</comment>
<evidence type="ECO:0000256" key="2">
    <source>
        <dbReference type="ARBA" id="ARBA00004948"/>
    </source>
</evidence>
<dbReference type="Gene3D" id="3.30.2130.30">
    <property type="match status" value="1"/>
</dbReference>
<keyword evidence="4 19" id="KW-0820">tRNA-binding</keyword>
<feature type="binding site" evidence="19">
    <location>
        <begin position="208"/>
        <end position="209"/>
    </location>
    <ligand>
        <name>ATP</name>
        <dbReference type="ChEBI" id="CHEBI:30616"/>
    </ligand>
</feature>
<evidence type="ECO:0000256" key="13">
    <source>
        <dbReference type="ARBA" id="ARBA00061472"/>
    </source>
</evidence>
<reference evidence="21 22" key="1">
    <citation type="submission" date="2014-05" db="EMBL/GenBank/DDBJ databases">
        <authorList>
            <person name="Aslett A.Martin."/>
            <person name="De Silva Nishadi"/>
        </authorList>
    </citation>
    <scope>NUCLEOTIDE SEQUENCE [LARGE SCALE GENOMIC DNA]</scope>
</reference>
<keyword evidence="7 19" id="KW-0067">ATP-binding</keyword>
<keyword evidence="6 19" id="KW-0547">Nucleotide-binding</keyword>
<accession>A0A077UP30</accession>
<proteinExistence type="inferred from homology"/>
<evidence type="ECO:0000256" key="12">
    <source>
        <dbReference type="ARBA" id="ARBA00058382"/>
    </source>
</evidence>
<evidence type="ECO:0000313" key="22">
    <source>
        <dbReference type="Proteomes" id="UP000044616"/>
    </source>
</evidence>
<evidence type="ECO:0000256" key="17">
    <source>
        <dbReference type="ARBA" id="ARBA00077849"/>
    </source>
</evidence>
<dbReference type="GO" id="GO:0000049">
    <property type="term" value="F:tRNA binding"/>
    <property type="evidence" value="ECO:0007669"/>
    <property type="project" value="UniProtKB-UniRule"/>
</dbReference>
<evidence type="ECO:0000259" key="20">
    <source>
        <dbReference type="PROSITE" id="PS51165"/>
    </source>
</evidence>
<evidence type="ECO:0000256" key="3">
    <source>
        <dbReference type="ARBA" id="ARBA00022490"/>
    </source>
</evidence>
<comment type="catalytic activity">
    <reaction evidence="11 19">
        <text>[ThiS sulfur-carrier protein]-C-terminal Gly-Gly-AMP + S-sulfanyl-L-cysteinyl-[cysteine desulfurase] + AH2 = [ThiS sulfur-carrier protein]-C-terminal-Gly-aminoethanethioate + L-cysteinyl-[cysteine desulfurase] + A + AMP + 2 H(+)</text>
        <dbReference type="Rhea" id="RHEA:43340"/>
        <dbReference type="Rhea" id="RHEA-COMP:12157"/>
        <dbReference type="Rhea" id="RHEA-COMP:12158"/>
        <dbReference type="Rhea" id="RHEA-COMP:12910"/>
        <dbReference type="Rhea" id="RHEA-COMP:19908"/>
        <dbReference type="ChEBI" id="CHEBI:13193"/>
        <dbReference type="ChEBI" id="CHEBI:15378"/>
        <dbReference type="ChEBI" id="CHEBI:17499"/>
        <dbReference type="ChEBI" id="CHEBI:29950"/>
        <dbReference type="ChEBI" id="CHEBI:61963"/>
        <dbReference type="ChEBI" id="CHEBI:90618"/>
        <dbReference type="ChEBI" id="CHEBI:232372"/>
        <dbReference type="ChEBI" id="CHEBI:456215"/>
    </reaction>
</comment>
<dbReference type="InterPro" id="IPR054173">
    <property type="entry name" value="ThiI_fer"/>
</dbReference>
<evidence type="ECO:0000256" key="10">
    <source>
        <dbReference type="ARBA" id="ARBA00050570"/>
    </source>
</evidence>
<dbReference type="Pfam" id="PF02926">
    <property type="entry name" value="THUMP"/>
    <property type="match status" value="1"/>
</dbReference>
<feature type="binding site" evidence="19">
    <location>
        <position position="265"/>
    </location>
    <ligand>
        <name>ATP</name>
        <dbReference type="ChEBI" id="CHEBI:30616"/>
    </ligand>
</feature>
<evidence type="ECO:0000313" key="21">
    <source>
        <dbReference type="EMBL" id="CDR29253.1"/>
    </source>
</evidence>